<sequence>MIISCKFFFKSCQQLLFIFVFALCFSGTAHAWVYSEHRDIALRAVEYLDAEHRADFNRLWTDGRSDQESRLCENAADSERGLEADCIDWAAYSAIAGDHSCSSREMLSFIFNEDWLLDVDKASAQLKIALANIPVEELDSDYSHLSGRSSTLTDQMQKQKNRAMRLNALRIADIKLLNLDPQYASRANSNTAHFLIARPVSNITGREYAKIALQPDSEINAIGVYAWYHIKALKKASHLANAPQLSTKQRQMISRSMLADEGFALHFLQDIFAAGHVAGTWGEVSQRLGTHNYYNQHGLEVYTWKKEEHPVVLMGDAHIREQDMSLAAKSISRSLQQVLDFAMGRDTGYPHPYNPLTSSEAEDFNVCTHNHFLQLADGINYEIPLTEVIIHTPMPGLGTALGALPRFRSEVGPFVGLAGSIDSRLIDGGFLDTQEENGYITGLDLSFRAGFGMDDIMGESGDGLVFASIGFRSDSASSNNFSDSPQIGSLSAAVPARSNISTRIRMPFYLFPTDLIWLSPLYLFNEAAYTNMAVTAGNGGLIPWQQGIATSIGRFQFVLGREMGATFYGWRETDYLLIASENNTLNFTNIKSVLIDFPILEYRPFRSFSSNQSSSVMFQLYSSVDIPQGNSTTILDGSTQQLDDIWSIGIRMVFDWRHY</sequence>
<dbReference type="EMBL" id="UOFI01000036">
    <property type="protein sequence ID" value="VAW62984.1"/>
    <property type="molecule type" value="Genomic_DNA"/>
</dbReference>
<evidence type="ECO:0000313" key="1">
    <source>
        <dbReference type="EMBL" id="VAW62984.1"/>
    </source>
</evidence>
<name>A0A3B0Y3C6_9ZZZZ</name>
<organism evidence="1">
    <name type="scientific">hydrothermal vent metagenome</name>
    <dbReference type="NCBI Taxonomy" id="652676"/>
    <lineage>
        <taxon>unclassified sequences</taxon>
        <taxon>metagenomes</taxon>
        <taxon>ecological metagenomes</taxon>
    </lineage>
</organism>
<dbReference type="AlphaFoldDB" id="A0A3B0Y3C6"/>
<gene>
    <name evidence="1" type="ORF">MNBD_GAMMA09-554</name>
</gene>
<reference evidence="1" key="1">
    <citation type="submission" date="2018-06" db="EMBL/GenBank/DDBJ databases">
        <authorList>
            <person name="Zhirakovskaya E."/>
        </authorList>
    </citation>
    <scope>NUCLEOTIDE SEQUENCE</scope>
</reference>
<accession>A0A3B0Y3C6</accession>
<proteinExistence type="predicted"/>
<protein>
    <submittedName>
        <fullName evidence="1">Uncharacterized protein</fullName>
    </submittedName>
</protein>